<dbReference type="Proteomes" id="UP001589693">
    <property type="component" value="Unassembled WGS sequence"/>
</dbReference>
<comment type="caution">
    <text evidence="2">The sequence shown here is derived from an EMBL/GenBank/DDBJ whole genome shotgun (WGS) entry which is preliminary data.</text>
</comment>
<keyword evidence="3" id="KW-1185">Reference proteome</keyword>
<proteinExistence type="predicted"/>
<evidence type="ECO:0008006" key="4">
    <source>
        <dbReference type="Google" id="ProtNLM"/>
    </source>
</evidence>
<name>A0ABV6A3E6_9PSEU</name>
<evidence type="ECO:0000256" key="1">
    <source>
        <dbReference type="SAM" id="MobiDB-lite"/>
    </source>
</evidence>
<feature type="region of interest" description="Disordered" evidence="1">
    <location>
        <begin position="160"/>
        <end position="192"/>
    </location>
</feature>
<evidence type="ECO:0000313" key="3">
    <source>
        <dbReference type="Proteomes" id="UP001589693"/>
    </source>
</evidence>
<sequence length="192" mass="20651">MLSGTLIAGRYRLRGWVRPAPGDVTMEDPMGSDDIRALAAAAPGTSYALVSSGGVAARPSERRTITFGRNRCEVHVRVGELVNRGSRWWAGNTGRLPIRMPASRLLFPDEELLPLTDGHTPLFVRASSGREHLLERSRRVAPGVPALRRDPAATAVLAAGRRPARPRRRLDPQAGRAHGRLCAPGCAGAGSR</sequence>
<accession>A0ABV6A3E6</accession>
<dbReference type="EMBL" id="JBHLZU010000023">
    <property type="protein sequence ID" value="MFB9907672.1"/>
    <property type="molecule type" value="Genomic_DNA"/>
</dbReference>
<gene>
    <name evidence="2" type="ORF">ACFFQA_27370</name>
</gene>
<reference evidence="2 3" key="1">
    <citation type="submission" date="2024-09" db="EMBL/GenBank/DDBJ databases">
        <authorList>
            <person name="Sun Q."/>
            <person name="Mori K."/>
        </authorList>
    </citation>
    <scope>NUCLEOTIDE SEQUENCE [LARGE SCALE GENOMIC DNA]</scope>
    <source>
        <strain evidence="2 3">TBRC 7907</strain>
    </source>
</reference>
<organism evidence="2 3">
    <name type="scientific">Allokutzneria oryzae</name>
    <dbReference type="NCBI Taxonomy" id="1378989"/>
    <lineage>
        <taxon>Bacteria</taxon>
        <taxon>Bacillati</taxon>
        <taxon>Actinomycetota</taxon>
        <taxon>Actinomycetes</taxon>
        <taxon>Pseudonocardiales</taxon>
        <taxon>Pseudonocardiaceae</taxon>
        <taxon>Allokutzneria</taxon>
    </lineage>
</organism>
<dbReference type="RefSeq" id="WP_377858251.1">
    <property type="nucleotide sequence ID" value="NZ_JBHLZU010000023.1"/>
</dbReference>
<evidence type="ECO:0000313" key="2">
    <source>
        <dbReference type="EMBL" id="MFB9907672.1"/>
    </source>
</evidence>
<protein>
    <recommendedName>
        <fullName evidence="4">Hedgehog/Intein (Hint) domain-containing protein</fullName>
    </recommendedName>
</protein>